<feature type="compositionally biased region" description="Basic and acidic residues" evidence="6">
    <location>
        <begin position="1"/>
        <end position="21"/>
    </location>
</feature>
<feature type="transmembrane region" description="Helical" evidence="7">
    <location>
        <begin position="74"/>
        <end position="94"/>
    </location>
</feature>
<evidence type="ECO:0000256" key="6">
    <source>
        <dbReference type="SAM" id="MobiDB-lite"/>
    </source>
</evidence>
<keyword evidence="9" id="KW-1185">Reference proteome</keyword>
<dbReference type="eggNOG" id="KOG1289">
    <property type="taxonomic scope" value="Eukaryota"/>
</dbReference>
<name>W2S2E3_CYPE1</name>
<dbReference type="OrthoDB" id="3257095at2759"/>
<feature type="transmembrane region" description="Helical" evidence="7">
    <location>
        <begin position="133"/>
        <end position="155"/>
    </location>
</feature>
<dbReference type="PANTHER" id="PTHR45649">
    <property type="entry name" value="AMINO-ACID PERMEASE BAT1"/>
    <property type="match status" value="1"/>
</dbReference>
<dbReference type="Proteomes" id="UP000030752">
    <property type="component" value="Unassembled WGS sequence"/>
</dbReference>
<feature type="transmembrane region" description="Helical" evidence="7">
    <location>
        <begin position="167"/>
        <end position="187"/>
    </location>
</feature>
<feature type="transmembrane region" description="Helical" evidence="7">
    <location>
        <begin position="240"/>
        <end position="265"/>
    </location>
</feature>
<evidence type="ECO:0000313" key="9">
    <source>
        <dbReference type="Proteomes" id="UP000030752"/>
    </source>
</evidence>
<reference evidence="8 9" key="1">
    <citation type="submission" date="2013-03" db="EMBL/GenBank/DDBJ databases">
        <title>The Genome Sequence of Phialophora europaea CBS 101466.</title>
        <authorList>
            <consortium name="The Broad Institute Genomics Platform"/>
            <person name="Cuomo C."/>
            <person name="de Hoog S."/>
            <person name="Gorbushina A."/>
            <person name="Walker B."/>
            <person name="Young S.K."/>
            <person name="Zeng Q."/>
            <person name="Gargeya S."/>
            <person name="Fitzgerald M."/>
            <person name="Haas B."/>
            <person name="Abouelleil A."/>
            <person name="Allen A.W."/>
            <person name="Alvarado L."/>
            <person name="Arachchi H.M."/>
            <person name="Berlin A.M."/>
            <person name="Chapman S.B."/>
            <person name="Gainer-Dewar J."/>
            <person name="Goldberg J."/>
            <person name="Griggs A."/>
            <person name="Gujja S."/>
            <person name="Hansen M."/>
            <person name="Howarth C."/>
            <person name="Imamovic A."/>
            <person name="Ireland A."/>
            <person name="Larimer J."/>
            <person name="McCowan C."/>
            <person name="Murphy C."/>
            <person name="Pearson M."/>
            <person name="Poon T.W."/>
            <person name="Priest M."/>
            <person name="Roberts A."/>
            <person name="Saif S."/>
            <person name="Shea T."/>
            <person name="Sisk P."/>
            <person name="Sykes S."/>
            <person name="Wortman J."/>
            <person name="Nusbaum C."/>
            <person name="Birren B."/>
        </authorList>
    </citation>
    <scope>NUCLEOTIDE SEQUENCE [LARGE SCALE GENOMIC DNA]</scope>
    <source>
        <strain evidence="8 9">CBS 101466</strain>
    </source>
</reference>
<dbReference type="InParanoid" id="W2S2E3"/>
<dbReference type="GO" id="GO:0022857">
    <property type="term" value="F:transmembrane transporter activity"/>
    <property type="evidence" value="ECO:0007669"/>
    <property type="project" value="InterPro"/>
</dbReference>
<dbReference type="HOGENOM" id="CLU_004495_6_2_1"/>
<dbReference type="Gene3D" id="1.20.1740.10">
    <property type="entry name" value="Amino acid/polyamine transporter I"/>
    <property type="match status" value="1"/>
</dbReference>
<evidence type="ECO:0000256" key="7">
    <source>
        <dbReference type="SAM" id="Phobius"/>
    </source>
</evidence>
<feature type="transmembrane region" description="Helical" evidence="7">
    <location>
        <begin position="450"/>
        <end position="470"/>
    </location>
</feature>
<keyword evidence="3 7" id="KW-0812">Transmembrane</keyword>
<accession>W2S2E3</accession>
<feature type="transmembrane region" description="Helical" evidence="7">
    <location>
        <begin position="277"/>
        <end position="298"/>
    </location>
</feature>
<evidence type="ECO:0000313" key="8">
    <source>
        <dbReference type="EMBL" id="ETN42760.1"/>
    </source>
</evidence>
<dbReference type="PANTHER" id="PTHR45649:SF5">
    <property type="entry name" value="GABA TRANSPORTER (EUROFUNG)-RELATED"/>
    <property type="match status" value="1"/>
</dbReference>
<keyword evidence="5 7" id="KW-0472">Membrane</keyword>
<protein>
    <recommendedName>
        <fullName evidence="10">Amino acid permease</fullName>
    </recommendedName>
</protein>
<sequence>MAGNKLELKNRTVDTQEDKLDAPSSQRALSRSQQTLDRYINFIPTVAFPVTLQTSWEALSVSFGAGLLNGGPTALVWGLLLCLVGTLTIALSLAEMASITPVVGAQYRWTALYSPRGFGPPAFWSLLQGWITCFAWIAVCTQVCFLEGTIVQGLIILNNSTYIPQGWHGTLLAYAILAVPLFCNIFARRVLAPLEVLGGIVHIALFVVFVVVLVAMSPRSSAGFVFATSITDQSGYSQPGVSWCLGLLATAFPLGGFDGVIHMAAEVKNAPLRIPQAMVLTVLINGAMAWGIIVTILFCIGDPSEVSQTPYMYPIIQILLNSTGSKGATTAIMAFILFIGVVAVFSTLASVSRLTWAFARDGGLPFSPFFAKVHPTLRVPLNSLLLITAIVMLLNLINIGSTTAFFAILSLNTLSLYLSYIIPIVLFTIHKIRGFYVPYGPFKLPRGLGLPINIFAICYAVFIAVFLPWPSAVPVSAETMNYAGPVLGFVIMLSILDWMISGRKRFRVPVDVRQGDVDGSGDETQS</sequence>
<dbReference type="VEuPathDB" id="FungiDB:HMPREF1541_01918"/>
<feature type="transmembrane region" description="Helical" evidence="7">
    <location>
        <begin position="482"/>
        <end position="500"/>
    </location>
</feature>
<feature type="transmembrane region" description="Helical" evidence="7">
    <location>
        <begin position="379"/>
        <end position="399"/>
    </location>
</feature>
<evidence type="ECO:0000256" key="4">
    <source>
        <dbReference type="ARBA" id="ARBA00022989"/>
    </source>
</evidence>
<evidence type="ECO:0000256" key="2">
    <source>
        <dbReference type="ARBA" id="ARBA00022448"/>
    </source>
</evidence>
<dbReference type="EMBL" id="KB822718">
    <property type="protein sequence ID" value="ETN42760.1"/>
    <property type="molecule type" value="Genomic_DNA"/>
</dbReference>
<dbReference type="STRING" id="1220924.W2S2E3"/>
<keyword evidence="4 7" id="KW-1133">Transmembrane helix</keyword>
<proteinExistence type="predicted"/>
<keyword evidence="2" id="KW-0813">Transport</keyword>
<evidence type="ECO:0000256" key="3">
    <source>
        <dbReference type="ARBA" id="ARBA00022692"/>
    </source>
</evidence>
<evidence type="ECO:0008006" key="10">
    <source>
        <dbReference type="Google" id="ProtNLM"/>
    </source>
</evidence>
<dbReference type="PIRSF" id="PIRSF006060">
    <property type="entry name" value="AA_transporter"/>
    <property type="match status" value="1"/>
</dbReference>
<dbReference type="AlphaFoldDB" id="W2S2E3"/>
<comment type="subcellular location">
    <subcellularLocation>
        <location evidence="1">Membrane</location>
        <topology evidence="1">Multi-pass membrane protein</topology>
    </subcellularLocation>
</comment>
<feature type="transmembrane region" description="Helical" evidence="7">
    <location>
        <begin position="194"/>
        <end position="216"/>
    </location>
</feature>
<dbReference type="GeneID" id="19969257"/>
<gene>
    <name evidence="8" type="ORF">HMPREF1541_01918</name>
</gene>
<evidence type="ECO:0000256" key="1">
    <source>
        <dbReference type="ARBA" id="ARBA00004141"/>
    </source>
</evidence>
<feature type="transmembrane region" description="Helical" evidence="7">
    <location>
        <begin position="405"/>
        <end position="429"/>
    </location>
</feature>
<evidence type="ECO:0000256" key="5">
    <source>
        <dbReference type="ARBA" id="ARBA00023136"/>
    </source>
</evidence>
<dbReference type="RefSeq" id="XP_008714496.1">
    <property type="nucleotide sequence ID" value="XM_008716274.1"/>
</dbReference>
<dbReference type="Pfam" id="PF13520">
    <property type="entry name" value="AA_permease_2"/>
    <property type="match status" value="1"/>
</dbReference>
<feature type="region of interest" description="Disordered" evidence="6">
    <location>
        <begin position="1"/>
        <end position="27"/>
    </location>
</feature>
<dbReference type="GO" id="GO:0016020">
    <property type="term" value="C:membrane"/>
    <property type="evidence" value="ECO:0007669"/>
    <property type="project" value="UniProtKB-SubCell"/>
</dbReference>
<dbReference type="InterPro" id="IPR002293">
    <property type="entry name" value="AA/rel_permease1"/>
</dbReference>
<organism evidence="8 9">
    <name type="scientific">Cyphellophora europaea (strain CBS 101466)</name>
    <name type="common">Phialophora europaea</name>
    <dbReference type="NCBI Taxonomy" id="1220924"/>
    <lineage>
        <taxon>Eukaryota</taxon>
        <taxon>Fungi</taxon>
        <taxon>Dikarya</taxon>
        <taxon>Ascomycota</taxon>
        <taxon>Pezizomycotina</taxon>
        <taxon>Eurotiomycetes</taxon>
        <taxon>Chaetothyriomycetidae</taxon>
        <taxon>Chaetothyriales</taxon>
        <taxon>Cyphellophoraceae</taxon>
        <taxon>Cyphellophora</taxon>
    </lineage>
</organism>
<feature type="transmembrane region" description="Helical" evidence="7">
    <location>
        <begin position="331"/>
        <end position="358"/>
    </location>
</feature>